<keyword evidence="1" id="KW-1185">Reference proteome</keyword>
<dbReference type="Proteomes" id="UP000887566">
    <property type="component" value="Unplaced"/>
</dbReference>
<evidence type="ECO:0000313" key="2">
    <source>
        <dbReference type="WBParaSite" id="PSAMB.scaffold1799size27778.g14928.t1"/>
    </source>
</evidence>
<evidence type="ECO:0000313" key="1">
    <source>
        <dbReference type="Proteomes" id="UP000887566"/>
    </source>
</evidence>
<dbReference type="AlphaFoldDB" id="A0A914VD28"/>
<dbReference type="InterPro" id="IPR011989">
    <property type="entry name" value="ARM-like"/>
</dbReference>
<proteinExistence type="predicted"/>
<protein>
    <submittedName>
        <fullName evidence="2">Uncharacterized protein</fullName>
    </submittedName>
</protein>
<name>A0A914VD28_9BILA</name>
<sequence length="280" mass="32210">MAASDGLFALRKFRQDKKMLNGMLIDLRRQKSIQTRIIAAEFFAHILQLEKGEVYDRHIAEMLVSGRLVRKLVRCLQFDENDIYLKRFSAEALSALFLCGDQTDKHLVGDMGGRAALIDMIHPFNDPQLRTTAIIGTLHNIRNCEQCRQALREGDLLDRLAAILLHELNLESVDVDYERQRRLQLVLDLIEALIDDSPESTLRVFGYATLRKDIIARINRDDNEMCVMLRGFLVKSVKWCHERRFLKEEGLEEALEKLKSVGTNEMSAEVERTLALVRDA</sequence>
<organism evidence="1 2">
    <name type="scientific">Plectus sambesii</name>
    <dbReference type="NCBI Taxonomy" id="2011161"/>
    <lineage>
        <taxon>Eukaryota</taxon>
        <taxon>Metazoa</taxon>
        <taxon>Ecdysozoa</taxon>
        <taxon>Nematoda</taxon>
        <taxon>Chromadorea</taxon>
        <taxon>Plectida</taxon>
        <taxon>Plectina</taxon>
        <taxon>Plectoidea</taxon>
        <taxon>Plectidae</taxon>
        <taxon>Plectus</taxon>
    </lineage>
</organism>
<dbReference type="WBParaSite" id="PSAMB.scaffold1799size27778.g14928.t1">
    <property type="protein sequence ID" value="PSAMB.scaffold1799size27778.g14928.t1"/>
    <property type="gene ID" value="PSAMB.scaffold1799size27778.g14928"/>
</dbReference>
<dbReference type="Gene3D" id="1.25.10.10">
    <property type="entry name" value="Leucine-rich Repeat Variant"/>
    <property type="match status" value="1"/>
</dbReference>
<dbReference type="SUPFAM" id="SSF48371">
    <property type="entry name" value="ARM repeat"/>
    <property type="match status" value="1"/>
</dbReference>
<accession>A0A914VD28</accession>
<dbReference type="InterPro" id="IPR016024">
    <property type="entry name" value="ARM-type_fold"/>
</dbReference>
<reference evidence="2" key="1">
    <citation type="submission" date="2022-11" db="UniProtKB">
        <authorList>
            <consortium name="WormBaseParasite"/>
        </authorList>
    </citation>
    <scope>IDENTIFICATION</scope>
</reference>